<evidence type="ECO:0000256" key="12">
    <source>
        <dbReference type="ARBA" id="ARBA00023139"/>
    </source>
</evidence>
<dbReference type="GO" id="GO:0046930">
    <property type="term" value="C:pore complex"/>
    <property type="evidence" value="ECO:0007669"/>
    <property type="project" value="UniProtKB-KW"/>
</dbReference>
<evidence type="ECO:0000256" key="6">
    <source>
        <dbReference type="ARBA" id="ARBA00022692"/>
    </source>
</evidence>
<dbReference type="PANTHER" id="PTHR33619">
    <property type="entry name" value="POLYSACCHARIDE EXPORT PROTEIN GFCE-RELATED"/>
    <property type="match status" value="1"/>
</dbReference>
<keyword evidence="10" id="KW-0626">Porin</keyword>
<evidence type="ECO:0000256" key="9">
    <source>
        <dbReference type="ARBA" id="ARBA00023065"/>
    </source>
</evidence>
<reference evidence="17 18" key="1">
    <citation type="submission" date="2018-08" db="EMBL/GenBank/DDBJ databases">
        <title>Neisseria animalis ATCC 49930 complete genome.</title>
        <authorList>
            <person name="Veseli I.A."/>
            <person name="Mascarenhas dos Santos A.C."/>
            <person name="Buttler R."/>
            <person name="Pombert J.-F."/>
        </authorList>
    </citation>
    <scope>NUCLEOTIDE SEQUENCE [LARGE SCALE GENOMIC DNA]</scope>
    <source>
        <strain evidence="17 18">ATCC 49930</strain>
    </source>
</reference>
<evidence type="ECO:0000256" key="11">
    <source>
        <dbReference type="ARBA" id="ARBA00023136"/>
    </source>
</evidence>
<keyword evidence="5" id="KW-0762">Sugar transport</keyword>
<dbReference type="GO" id="GO:0006811">
    <property type="term" value="P:monoatomic ion transport"/>
    <property type="evidence" value="ECO:0007669"/>
    <property type="project" value="UniProtKB-KW"/>
</dbReference>
<comment type="similarity">
    <text evidence="2">Belongs to the BexD/CtrA/VexA family.</text>
</comment>
<keyword evidence="7" id="KW-0732">Signal</keyword>
<dbReference type="KEGG" id="naq:D0T90_08405"/>
<dbReference type="RefSeq" id="WP_123794924.1">
    <property type="nucleotide sequence ID" value="NZ_CP031699.1"/>
</dbReference>
<dbReference type="InterPro" id="IPR003715">
    <property type="entry name" value="Poly_export_N"/>
</dbReference>
<evidence type="ECO:0000256" key="8">
    <source>
        <dbReference type="ARBA" id="ARBA00023047"/>
    </source>
</evidence>
<evidence type="ECO:0000259" key="16">
    <source>
        <dbReference type="Pfam" id="PF22461"/>
    </source>
</evidence>
<evidence type="ECO:0000256" key="14">
    <source>
        <dbReference type="ARBA" id="ARBA00023288"/>
    </source>
</evidence>
<dbReference type="Gene3D" id="3.10.560.10">
    <property type="entry name" value="Outer membrane lipoprotein wza domain like"/>
    <property type="match status" value="2"/>
</dbReference>
<dbReference type="Pfam" id="PF02563">
    <property type="entry name" value="Poly_export"/>
    <property type="match status" value="1"/>
</dbReference>
<gene>
    <name evidence="17" type="ORF">D0T90_08405</name>
</gene>
<evidence type="ECO:0000256" key="3">
    <source>
        <dbReference type="ARBA" id="ARBA00022448"/>
    </source>
</evidence>
<organism evidence="17 18">
    <name type="scientific">Neisseria animalis</name>
    <dbReference type="NCBI Taxonomy" id="492"/>
    <lineage>
        <taxon>Bacteria</taxon>
        <taxon>Pseudomonadati</taxon>
        <taxon>Pseudomonadota</taxon>
        <taxon>Betaproteobacteria</taxon>
        <taxon>Neisseriales</taxon>
        <taxon>Neisseriaceae</taxon>
        <taxon>Neisseria</taxon>
    </lineage>
</organism>
<comment type="subcellular location">
    <subcellularLocation>
        <location evidence="1">Cell outer membrane</location>
        <topology evidence="1">Multi-pass membrane protein</topology>
    </subcellularLocation>
</comment>
<evidence type="ECO:0000256" key="4">
    <source>
        <dbReference type="ARBA" id="ARBA00022452"/>
    </source>
</evidence>
<evidence type="ECO:0000313" key="18">
    <source>
        <dbReference type="Proteomes" id="UP000325536"/>
    </source>
</evidence>
<dbReference type="AlphaFoldDB" id="A0A5P3MSI8"/>
<keyword evidence="18" id="KW-1185">Reference proteome</keyword>
<dbReference type="InterPro" id="IPR054765">
    <property type="entry name" value="SLBB_dom"/>
</dbReference>
<evidence type="ECO:0000256" key="5">
    <source>
        <dbReference type="ARBA" id="ARBA00022597"/>
    </source>
</evidence>
<feature type="domain" description="Polysaccharide export protein N-terminal" evidence="15">
    <location>
        <begin position="84"/>
        <end position="171"/>
    </location>
</feature>
<dbReference type="PANTHER" id="PTHR33619:SF3">
    <property type="entry name" value="POLYSACCHARIDE EXPORT PROTEIN GFCE-RELATED"/>
    <property type="match status" value="1"/>
</dbReference>
<dbReference type="GO" id="GO:0015288">
    <property type="term" value="F:porin activity"/>
    <property type="evidence" value="ECO:0007669"/>
    <property type="project" value="UniProtKB-KW"/>
</dbReference>
<dbReference type="Gene3D" id="3.30.1950.10">
    <property type="entry name" value="wza like domain"/>
    <property type="match status" value="1"/>
</dbReference>
<dbReference type="PROSITE" id="PS51257">
    <property type="entry name" value="PROKAR_LIPOPROTEIN"/>
    <property type="match status" value="1"/>
</dbReference>
<evidence type="ECO:0000256" key="13">
    <source>
        <dbReference type="ARBA" id="ARBA00023237"/>
    </source>
</evidence>
<keyword evidence="12" id="KW-0564">Palmitate</keyword>
<evidence type="ECO:0000256" key="2">
    <source>
        <dbReference type="ARBA" id="ARBA00009450"/>
    </source>
</evidence>
<evidence type="ECO:0000313" key="17">
    <source>
        <dbReference type="EMBL" id="QEY24488.1"/>
    </source>
</evidence>
<keyword evidence="11" id="KW-0472">Membrane</keyword>
<sequence length="391" mass="42060">MESKRLLRGILGGVVCCVLSSCAYIPSSGPSAKKVSALSQQQPSAEVPEVELIDVDEGVARSLYQQQAGQSFAHWGEGYASYGTIDAGDMLDITIWEAPPAVLFGGALSSVGSGSAQQTKLPEQMVTSRGTVSIPFVGDVRVVGKTPVQVQNFIKGRLQKMANQPQVMVRLVQNNAATVSVIRAGNSVRMPLTTAGERVLDAVAAVGGSTANVQDTNVQLTRGNDVKTVALEDLVANPRQNILLRKGDIVTMITNPYSFTSIGAVGRSQQIGFSVKGLSLAEAVGRMGGLQDRRSDARGVFVFRYTPLFELPSVNQEKWREKGYSVEAEIPVVYRLNMADANSLFWMQRFPVKNKDVLYVSNAPLAEVQKFLSFVFSPVVSGVNSIDNIAN</sequence>
<dbReference type="EMBL" id="CP031699">
    <property type="protein sequence ID" value="QEY24488.1"/>
    <property type="molecule type" value="Genomic_DNA"/>
</dbReference>
<accession>A0A5P3MSI8</accession>
<keyword evidence="9" id="KW-0406">Ion transport</keyword>
<feature type="domain" description="SLBB" evidence="16">
    <location>
        <begin position="263"/>
        <end position="360"/>
    </location>
</feature>
<keyword evidence="8" id="KW-0625">Polysaccharide transport</keyword>
<name>A0A5P3MSI8_NEIAN</name>
<evidence type="ECO:0000256" key="1">
    <source>
        <dbReference type="ARBA" id="ARBA00004571"/>
    </source>
</evidence>
<dbReference type="Pfam" id="PF22461">
    <property type="entry name" value="SLBB_2"/>
    <property type="match status" value="1"/>
</dbReference>
<keyword evidence="3" id="KW-0813">Transport</keyword>
<dbReference type="InterPro" id="IPR049712">
    <property type="entry name" value="Poly_export"/>
</dbReference>
<dbReference type="GO" id="GO:0015159">
    <property type="term" value="F:polysaccharide transmembrane transporter activity"/>
    <property type="evidence" value="ECO:0007669"/>
    <property type="project" value="InterPro"/>
</dbReference>
<dbReference type="OrthoDB" id="9808421at2"/>
<dbReference type="Proteomes" id="UP000325536">
    <property type="component" value="Chromosome"/>
</dbReference>
<keyword evidence="4" id="KW-1134">Transmembrane beta strand</keyword>
<protein>
    <submittedName>
        <fullName evidence="17">Polysaccharide export protein</fullName>
    </submittedName>
</protein>
<evidence type="ECO:0000256" key="7">
    <source>
        <dbReference type="ARBA" id="ARBA00022729"/>
    </source>
</evidence>
<keyword evidence="13" id="KW-0998">Cell outer membrane</keyword>
<keyword evidence="14" id="KW-0449">Lipoprotein</keyword>
<proteinExistence type="inferred from homology"/>
<evidence type="ECO:0000256" key="10">
    <source>
        <dbReference type="ARBA" id="ARBA00023114"/>
    </source>
</evidence>
<dbReference type="GO" id="GO:0009279">
    <property type="term" value="C:cell outer membrane"/>
    <property type="evidence" value="ECO:0007669"/>
    <property type="project" value="UniProtKB-SubCell"/>
</dbReference>
<keyword evidence="6" id="KW-0812">Transmembrane</keyword>
<evidence type="ECO:0000259" key="15">
    <source>
        <dbReference type="Pfam" id="PF02563"/>
    </source>
</evidence>